<organism evidence="2 3">
    <name type="scientific">Phaseolus angularis</name>
    <name type="common">Azuki bean</name>
    <name type="synonym">Vigna angularis</name>
    <dbReference type="NCBI Taxonomy" id="3914"/>
    <lineage>
        <taxon>Eukaryota</taxon>
        <taxon>Viridiplantae</taxon>
        <taxon>Streptophyta</taxon>
        <taxon>Embryophyta</taxon>
        <taxon>Tracheophyta</taxon>
        <taxon>Spermatophyta</taxon>
        <taxon>Magnoliopsida</taxon>
        <taxon>eudicotyledons</taxon>
        <taxon>Gunneridae</taxon>
        <taxon>Pentapetalae</taxon>
        <taxon>rosids</taxon>
        <taxon>fabids</taxon>
        <taxon>Fabales</taxon>
        <taxon>Fabaceae</taxon>
        <taxon>Papilionoideae</taxon>
        <taxon>50 kb inversion clade</taxon>
        <taxon>NPAAA clade</taxon>
        <taxon>indigoferoid/millettioid clade</taxon>
        <taxon>Phaseoleae</taxon>
        <taxon>Vigna</taxon>
    </lineage>
</organism>
<evidence type="ECO:0000313" key="2">
    <source>
        <dbReference type="EMBL" id="KOM53544.1"/>
    </source>
</evidence>
<feature type="region of interest" description="Disordered" evidence="1">
    <location>
        <begin position="1"/>
        <end position="54"/>
    </location>
</feature>
<evidence type="ECO:0000313" key="3">
    <source>
        <dbReference type="Proteomes" id="UP000053144"/>
    </source>
</evidence>
<reference evidence="3" key="1">
    <citation type="journal article" date="2015" name="Proc. Natl. Acad. Sci. U.S.A.">
        <title>Genome sequencing of adzuki bean (Vigna angularis) provides insight into high starch and low fat accumulation and domestication.</title>
        <authorList>
            <person name="Yang K."/>
            <person name="Tian Z."/>
            <person name="Chen C."/>
            <person name="Luo L."/>
            <person name="Zhao B."/>
            <person name="Wang Z."/>
            <person name="Yu L."/>
            <person name="Li Y."/>
            <person name="Sun Y."/>
            <person name="Li W."/>
            <person name="Chen Y."/>
            <person name="Li Y."/>
            <person name="Zhang Y."/>
            <person name="Ai D."/>
            <person name="Zhao J."/>
            <person name="Shang C."/>
            <person name="Ma Y."/>
            <person name="Wu B."/>
            <person name="Wang M."/>
            <person name="Gao L."/>
            <person name="Sun D."/>
            <person name="Zhang P."/>
            <person name="Guo F."/>
            <person name="Wang W."/>
            <person name="Li Y."/>
            <person name="Wang J."/>
            <person name="Varshney R.K."/>
            <person name="Wang J."/>
            <person name="Ling H.Q."/>
            <person name="Wan P."/>
        </authorList>
    </citation>
    <scope>NUCLEOTIDE SEQUENCE</scope>
    <source>
        <strain evidence="3">cv. Jingnong 6</strain>
    </source>
</reference>
<sequence length="54" mass="6097">MKGVKKMKTMMLKTPTEIKTRRKKMKTVSDVEDADGYQDENYPGNSVETSLTVG</sequence>
<evidence type="ECO:0000256" key="1">
    <source>
        <dbReference type="SAM" id="MobiDB-lite"/>
    </source>
</evidence>
<gene>
    <name evidence="2" type="ORF">LR48_Vigan09g220300</name>
</gene>
<dbReference type="Proteomes" id="UP000053144">
    <property type="component" value="Chromosome 9"/>
</dbReference>
<name>A0A0L9VFV0_PHAAN</name>
<protein>
    <submittedName>
        <fullName evidence="2">Uncharacterized protein</fullName>
    </submittedName>
</protein>
<accession>A0A0L9VFV0</accession>
<dbReference type="EMBL" id="CM003379">
    <property type="protein sequence ID" value="KOM53544.1"/>
    <property type="molecule type" value="Genomic_DNA"/>
</dbReference>
<feature type="compositionally biased region" description="Polar residues" evidence="1">
    <location>
        <begin position="43"/>
        <end position="54"/>
    </location>
</feature>
<dbReference type="AlphaFoldDB" id="A0A0L9VFV0"/>
<proteinExistence type="predicted"/>
<dbReference type="Gramene" id="KOM53544">
    <property type="protein sequence ID" value="KOM53544"/>
    <property type="gene ID" value="LR48_Vigan09g220300"/>
</dbReference>